<organism evidence="1 2">
    <name type="scientific">Brenthis ino</name>
    <name type="common">lesser marbled fritillary</name>
    <dbReference type="NCBI Taxonomy" id="405034"/>
    <lineage>
        <taxon>Eukaryota</taxon>
        <taxon>Metazoa</taxon>
        <taxon>Ecdysozoa</taxon>
        <taxon>Arthropoda</taxon>
        <taxon>Hexapoda</taxon>
        <taxon>Insecta</taxon>
        <taxon>Pterygota</taxon>
        <taxon>Neoptera</taxon>
        <taxon>Endopterygota</taxon>
        <taxon>Lepidoptera</taxon>
        <taxon>Glossata</taxon>
        <taxon>Ditrysia</taxon>
        <taxon>Papilionoidea</taxon>
        <taxon>Nymphalidae</taxon>
        <taxon>Heliconiinae</taxon>
        <taxon>Argynnini</taxon>
        <taxon>Brenthis</taxon>
    </lineage>
</organism>
<dbReference type="EMBL" id="OV170231">
    <property type="protein sequence ID" value="CAH0715983.1"/>
    <property type="molecule type" value="Genomic_DNA"/>
</dbReference>
<evidence type="ECO:0000313" key="2">
    <source>
        <dbReference type="Proteomes" id="UP000838878"/>
    </source>
</evidence>
<keyword evidence="2" id="KW-1185">Reference proteome</keyword>
<feature type="non-terminal residue" evidence="1">
    <location>
        <position position="121"/>
    </location>
</feature>
<reference evidence="1" key="1">
    <citation type="submission" date="2021-12" db="EMBL/GenBank/DDBJ databases">
        <authorList>
            <person name="Martin H S."/>
        </authorList>
    </citation>
    <scope>NUCLEOTIDE SEQUENCE</scope>
</reference>
<name>A0A8J9U8Z7_9NEOP</name>
<proteinExistence type="predicted"/>
<evidence type="ECO:0000313" key="1">
    <source>
        <dbReference type="EMBL" id="CAH0715983.1"/>
    </source>
</evidence>
<dbReference type="Proteomes" id="UP000838878">
    <property type="component" value="Chromosome 11"/>
</dbReference>
<protein>
    <submittedName>
        <fullName evidence="1">Uncharacterized protein</fullName>
    </submittedName>
</protein>
<dbReference type="AlphaFoldDB" id="A0A8J9U8Z7"/>
<accession>A0A8J9U8Z7</accession>
<sequence length="121" mass="13634">MMINDYAAQKPSVARGTQATLSDIQAVRETPPSLGILRNVGNPSHKEELSVLREEFYHTARLAREHRRLRLSIRKPNESDLSHIKNIAPWYTRPPGRFALSWDLLDPEKAGVVPTNGHSDA</sequence>
<gene>
    <name evidence="1" type="ORF">BINO364_LOCUS2835</name>
</gene>